<comment type="similarity">
    <text evidence="5 14">Belongs to the aspartokinase family.</text>
</comment>
<sequence>MKICKFGGSSVSSAEQIKKILNIVNQDLDRNIIIVSAPGKRNDKDTKVTDLLIQIYQAVMAGRDYSSQLEAVIERFEEIAEELNLRYSIKHQIRAELTHIIASLRDRPLYLLDALKSCGENFNAQLIAQFNVEQGVPTRYLSPLDIGLMVTDQPGNAMILPDSYETIRERLSSYHEKIIVPGFFGYSEAKEIITFSRGGSDLTGAIISRAMNAELYENFTDVSGIYSASPMIIRQPKKIDELTYDEMRELSYAGFKVFHDEAVAPLIHTGIPVVIKNTNDPAAPGTRIVSAHASTGVVGVSCDTGFTSINMKKYLMNREIGFTRKLLTILEEMQLSYDHMPSGIDNISIVLRSHQLTGKLTALISRIQQELSVDEIDVEEDLAILMIVGEGMKTAVGTANKATAALSRQQVNLKMINQGSSEISMMFGLDANQAETAVKAVYEAFFH</sequence>
<dbReference type="OrthoDB" id="9799110at2"/>
<evidence type="ECO:0000256" key="15">
    <source>
        <dbReference type="RuleBase" id="RU004249"/>
    </source>
</evidence>
<evidence type="ECO:0000313" key="18">
    <source>
        <dbReference type="Proteomes" id="UP000294843"/>
    </source>
</evidence>
<evidence type="ECO:0000313" key="17">
    <source>
        <dbReference type="EMBL" id="TDM15338.1"/>
    </source>
</evidence>
<dbReference type="InterPro" id="IPR005260">
    <property type="entry name" value="Asp_kin_monofn"/>
</dbReference>
<keyword evidence="18" id="KW-1185">Reference proteome</keyword>
<dbReference type="PANTHER" id="PTHR21499:SF67">
    <property type="entry name" value="ASPARTOKINASE 3"/>
    <property type="match status" value="1"/>
</dbReference>
<dbReference type="Gene3D" id="3.30.2130.10">
    <property type="entry name" value="VC0802-like"/>
    <property type="match status" value="1"/>
</dbReference>
<dbReference type="PIRSF" id="PIRSF000726">
    <property type="entry name" value="Asp_kin"/>
    <property type="match status" value="1"/>
</dbReference>
<dbReference type="PROSITE" id="PS51671">
    <property type="entry name" value="ACT"/>
    <property type="match status" value="1"/>
</dbReference>
<dbReference type="InterPro" id="IPR018042">
    <property type="entry name" value="Aspartate_kinase_CS"/>
</dbReference>
<proteinExistence type="inferred from homology"/>
<dbReference type="InterPro" id="IPR002912">
    <property type="entry name" value="ACT_dom"/>
</dbReference>
<comment type="function">
    <text evidence="1">Catalyzes the phosphorylation of the beta-carboxyl group of aspartic acid with ATP to yield 4-phospho-L-aspartate, which is involved in the branched biosynthetic pathway leading to the biosynthesis of amino acids threonine, isoleucine and methionine.</text>
</comment>
<evidence type="ECO:0000256" key="9">
    <source>
        <dbReference type="ARBA" id="ARBA00022840"/>
    </source>
</evidence>
<evidence type="ECO:0000256" key="8">
    <source>
        <dbReference type="ARBA" id="ARBA00022777"/>
    </source>
</evidence>
<dbReference type="UniPathway" id="UPA00051">
    <property type="reaction ID" value="UER00462"/>
</dbReference>
<dbReference type="CDD" id="cd04916">
    <property type="entry name" value="ACT_AKiii-YclM-BS_2"/>
    <property type="match status" value="1"/>
</dbReference>
<dbReference type="EMBL" id="SCWF01000001">
    <property type="protein sequence ID" value="TDM15338.1"/>
    <property type="molecule type" value="Genomic_DNA"/>
</dbReference>
<gene>
    <name evidence="17" type="ORF">ERX55_00060</name>
</gene>
<dbReference type="Pfam" id="PF22468">
    <property type="entry name" value="ACT_9"/>
    <property type="match status" value="1"/>
</dbReference>
<dbReference type="GO" id="GO:0004072">
    <property type="term" value="F:aspartate kinase activity"/>
    <property type="evidence" value="ECO:0007669"/>
    <property type="project" value="UniProtKB-EC"/>
</dbReference>
<name>A0A4R6C243_9STAP</name>
<keyword evidence="11" id="KW-0457">Lysine biosynthesis</keyword>
<dbReference type="Pfam" id="PF00696">
    <property type="entry name" value="AA_kinase"/>
    <property type="match status" value="1"/>
</dbReference>
<dbReference type="PROSITE" id="PS00324">
    <property type="entry name" value="ASPARTOKINASE"/>
    <property type="match status" value="1"/>
</dbReference>
<evidence type="ECO:0000256" key="14">
    <source>
        <dbReference type="RuleBase" id="RU003448"/>
    </source>
</evidence>
<feature type="binding site" evidence="13">
    <location>
        <begin position="256"/>
        <end position="257"/>
    </location>
    <ligand>
        <name>ATP</name>
        <dbReference type="ChEBI" id="CHEBI:30616"/>
    </ligand>
</feature>
<keyword evidence="6 14" id="KW-0808">Transferase</keyword>
<dbReference type="GO" id="GO:0019877">
    <property type="term" value="P:diaminopimelate biosynthetic process"/>
    <property type="evidence" value="ECO:0007669"/>
    <property type="project" value="UniProtKB-KW"/>
</dbReference>
<dbReference type="FunFam" id="3.30.2130.10:FF:000001">
    <property type="entry name" value="Bifunctional aspartokinase/homoserine dehydrogenase"/>
    <property type="match status" value="1"/>
</dbReference>
<dbReference type="FunFam" id="3.40.1160.10:FF:000027">
    <property type="entry name" value="Aspartokinase"/>
    <property type="match status" value="1"/>
</dbReference>
<evidence type="ECO:0000256" key="10">
    <source>
        <dbReference type="ARBA" id="ARBA00022915"/>
    </source>
</evidence>
<feature type="binding site" evidence="13">
    <location>
        <begin position="220"/>
        <end position="221"/>
    </location>
    <ligand>
        <name>ATP</name>
        <dbReference type="ChEBI" id="CHEBI:30616"/>
    </ligand>
</feature>
<evidence type="ECO:0000256" key="1">
    <source>
        <dbReference type="ARBA" id="ARBA00003121"/>
    </source>
</evidence>
<evidence type="ECO:0000256" key="2">
    <source>
        <dbReference type="ARBA" id="ARBA00004766"/>
    </source>
</evidence>
<dbReference type="AlphaFoldDB" id="A0A4R6C243"/>
<evidence type="ECO:0000256" key="11">
    <source>
        <dbReference type="ARBA" id="ARBA00023154"/>
    </source>
</evidence>
<dbReference type="InterPro" id="IPR001341">
    <property type="entry name" value="Asp_kinase"/>
</dbReference>
<comment type="caution">
    <text evidence="17">The sequence shown here is derived from an EMBL/GenBank/DDBJ whole genome shotgun (WGS) entry which is preliminary data.</text>
</comment>
<evidence type="ECO:0000256" key="13">
    <source>
        <dbReference type="PIRSR" id="PIRSR000726-1"/>
    </source>
</evidence>
<dbReference type="Proteomes" id="UP000294843">
    <property type="component" value="Unassembled WGS sequence"/>
</dbReference>
<keyword evidence="10" id="KW-0220">Diaminopimelate biosynthesis</keyword>
<feature type="domain" description="ACT" evidence="16">
    <location>
        <begin position="387"/>
        <end position="447"/>
    </location>
</feature>
<dbReference type="SUPFAM" id="SSF55021">
    <property type="entry name" value="ACT-like"/>
    <property type="match status" value="2"/>
</dbReference>
<evidence type="ECO:0000256" key="3">
    <source>
        <dbReference type="ARBA" id="ARBA00004986"/>
    </source>
</evidence>
<protein>
    <recommendedName>
        <fullName evidence="14">Aspartokinase</fullName>
        <ecNumber evidence="14">2.7.2.4</ecNumber>
    </recommendedName>
</protein>
<dbReference type="InterPro" id="IPR054352">
    <property type="entry name" value="ACT_Aspartokinase"/>
</dbReference>
<dbReference type="NCBIfam" id="TIGR00657">
    <property type="entry name" value="asp_kinases"/>
    <property type="match status" value="1"/>
</dbReference>
<comment type="pathway">
    <text evidence="4 15">Amino-acid biosynthesis; L-threonine biosynthesis; L-threonine from L-aspartate: step 1/5.</text>
</comment>
<dbReference type="Gene3D" id="3.40.1160.10">
    <property type="entry name" value="Acetylglutamate kinase-like"/>
    <property type="match status" value="1"/>
</dbReference>
<dbReference type="GO" id="GO:0005524">
    <property type="term" value="F:ATP binding"/>
    <property type="evidence" value="ECO:0007669"/>
    <property type="project" value="UniProtKB-KW"/>
</dbReference>
<evidence type="ECO:0000256" key="5">
    <source>
        <dbReference type="ARBA" id="ARBA00010122"/>
    </source>
</evidence>
<keyword evidence="8 14" id="KW-0418">Kinase</keyword>
<dbReference type="InterPro" id="IPR036393">
    <property type="entry name" value="AceGlu_kinase-like_sf"/>
</dbReference>
<dbReference type="Gene3D" id="1.20.120.1320">
    <property type="entry name" value="Aspartokinase, catalytic domain"/>
    <property type="match status" value="1"/>
</dbReference>
<dbReference type="NCBIfam" id="NF006540">
    <property type="entry name" value="PRK09034.1"/>
    <property type="match status" value="1"/>
</dbReference>
<dbReference type="EC" id="2.7.2.4" evidence="14"/>
<dbReference type="UniPathway" id="UPA00050">
    <property type="reaction ID" value="UER00461"/>
</dbReference>
<dbReference type="GO" id="GO:0009090">
    <property type="term" value="P:homoserine biosynthetic process"/>
    <property type="evidence" value="ECO:0007669"/>
    <property type="project" value="TreeGrafter"/>
</dbReference>
<comment type="pathway">
    <text evidence="2 15">Amino-acid biosynthesis; L-lysine biosynthesis via DAP pathway; (S)-tetrahydrodipicolinate from L-aspartate: step 1/4.</text>
</comment>
<reference evidence="17 18" key="1">
    <citation type="submission" date="2019-01" db="EMBL/GenBank/DDBJ databases">
        <title>Draft genome sequences of the type strains of six Macrococcus species.</title>
        <authorList>
            <person name="Mazhar S."/>
            <person name="Altermann E."/>
            <person name="Hill C."/>
            <person name="Mcauliffe O."/>
        </authorList>
    </citation>
    <scope>NUCLEOTIDE SEQUENCE [LARGE SCALE GENOMIC DNA]</scope>
    <source>
        <strain evidence="17 18">ATCC 51825</strain>
    </source>
</reference>
<comment type="pathway">
    <text evidence="3 15">Amino-acid biosynthesis; L-methionine biosynthesis via de novo pathway; L-homoserine from L-aspartate: step 1/3.</text>
</comment>
<organism evidence="17 18">
    <name type="scientific">Macrococcus bovicus</name>
    <dbReference type="NCBI Taxonomy" id="69968"/>
    <lineage>
        <taxon>Bacteria</taxon>
        <taxon>Bacillati</taxon>
        <taxon>Bacillota</taxon>
        <taxon>Bacilli</taxon>
        <taxon>Bacillales</taxon>
        <taxon>Staphylococcaceae</taxon>
        <taxon>Macrococcus</taxon>
    </lineage>
</organism>
<dbReference type="CDD" id="cd04911">
    <property type="entry name" value="ACT_AKiii-YclM-BS_1"/>
    <property type="match status" value="1"/>
</dbReference>
<evidence type="ECO:0000256" key="7">
    <source>
        <dbReference type="ARBA" id="ARBA00022741"/>
    </source>
</evidence>
<evidence type="ECO:0000256" key="4">
    <source>
        <dbReference type="ARBA" id="ARBA00005139"/>
    </source>
</evidence>
<evidence type="ECO:0000259" key="16">
    <source>
        <dbReference type="PROSITE" id="PS51671"/>
    </source>
</evidence>
<dbReference type="GO" id="GO:0009089">
    <property type="term" value="P:lysine biosynthetic process via diaminopimelate"/>
    <property type="evidence" value="ECO:0007669"/>
    <property type="project" value="UniProtKB-UniPathway"/>
</dbReference>
<dbReference type="GO" id="GO:0005829">
    <property type="term" value="C:cytosol"/>
    <property type="evidence" value="ECO:0007669"/>
    <property type="project" value="TreeGrafter"/>
</dbReference>
<accession>A0A4R6C243</accession>
<dbReference type="GO" id="GO:0009088">
    <property type="term" value="P:threonine biosynthetic process"/>
    <property type="evidence" value="ECO:0007669"/>
    <property type="project" value="UniProtKB-UniPathway"/>
</dbReference>
<evidence type="ECO:0000256" key="12">
    <source>
        <dbReference type="ARBA" id="ARBA00047872"/>
    </source>
</evidence>
<dbReference type="UniPathway" id="UPA00034">
    <property type="reaction ID" value="UER00015"/>
</dbReference>
<keyword evidence="15" id="KW-0028">Amino-acid biosynthesis</keyword>
<dbReference type="PANTHER" id="PTHR21499">
    <property type="entry name" value="ASPARTATE KINASE"/>
    <property type="match status" value="1"/>
</dbReference>
<comment type="catalytic activity">
    <reaction evidence="12 14">
        <text>L-aspartate + ATP = 4-phospho-L-aspartate + ADP</text>
        <dbReference type="Rhea" id="RHEA:23776"/>
        <dbReference type="ChEBI" id="CHEBI:29991"/>
        <dbReference type="ChEBI" id="CHEBI:30616"/>
        <dbReference type="ChEBI" id="CHEBI:57535"/>
        <dbReference type="ChEBI" id="CHEBI:456216"/>
        <dbReference type="EC" id="2.7.2.4"/>
    </reaction>
</comment>
<keyword evidence="7 13" id="KW-0547">Nucleotide-binding</keyword>
<evidence type="ECO:0000256" key="6">
    <source>
        <dbReference type="ARBA" id="ARBA00022679"/>
    </source>
</evidence>
<keyword evidence="9 13" id="KW-0067">ATP-binding</keyword>
<dbReference type="InterPro" id="IPR042199">
    <property type="entry name" value="AsparK_Bifunc_asparK/hSer_DH"/>
</dbReference>
<dbReference type="InterPro" id="IPR045865">
    <property type="entry name" value="ACT-like_dom_sf"/>
</dbReference>
<dbReference type="InterPro" id="IPR001048">
    <property type="entry name" value="Asp/Glu/Uridylate_kinase"/>
</dbReference>
<dbReference type="SUPFAM" id="SSF53633">
    <property type="entry name" value="Carbamate kinase-like"/>
    <property type="match status" value="1"/>
</dbReference>
<dbReference type="RefSeq" id="WP_133450547.1">
    <property type="nucleotide sequence ID" value="NZ_SCWF01000001.1"/>
</dbReference>
<feature type="binding site" evidence="13">
    <location>
        <position position="226"/>
    </location>
    <ligand>
        <name>ATP</name>
        <dbReference type="ChEBI" id="CHEBI:30616"/>
    </ligand>
</feature>